<dbReference type="PANTHER" id="PTHR37835">
    <property type="entry name" value="ALPHA-CLOSTRIPAIN"/>
    <property type="match status" value="1"/>
</dbReference>
<dbReference type="AlphaFoldDB" id="A0A923EB80"/>
<organism evidence="1 2">
    <name type="scientific">Clostridium tetanomorphum</name>
    <dbReference type="NCBI Taxonomy" id="1553"/>
    <lineage>
        <taxon>Bacteria</taxon>
        <taxon>Bacillati</taxon>
        <taxon>Bacillota</taxon>
        <taxon>Clostridia</taxon>
        <taxon>Eubacteriales</taxon>
        <taxon>Clostridiaceae</taxon>
        <taxon>Clostridium</taxon>
    </lineage>
</organism>
<dbReference type="Gene3D" id="3.40.50.11970">
    <property type="match status" value="1"/>
</dbReference>
<sequence>MFNDIKEWTLLIYNNGNNEMSPEIYRSFINSKKCTSTKNINIVTQIGKANNMLVTMVNPSKIIPKEIHEWSGVRRYIIMDEKEILIQDMGFLNMADPKTLYNFIKWGIVNFPAKHYMLLVSGHGISYIGGLTDITLDNFYIMGIPEMCYAINLIKKDYNISIDVLVLDMCYMNLIEVIYELGYKENHTCKKVITYSQTGPLSGISICHLINFIEENIDCTNLNLFIEKLLNNLNFPLICYTLDSSLLKIIKEHFSELANCYLSLGYKNPVDIFKIMTDITNKLPCNIHLKEINSILSSIVYTNDIINKNFINIICTNLNKSIIIYKKLAFAQNNKWCQLLSNYNIENTTKNSLLAPTKLSNGAIYSFLSNLNPNLSSQEILKILSNLKTYNANYYRNTKGLSHNA</sequence>
<evidence type="ECO:0000313" key="2">
    <source>
        <dbReference type="Proteomes" id="UP000563151"/>
    </source>
</evidence>
<comment type="caution">
    <text evidence="1">The sequence shown here is derived from an EMBL/GenBank/DDBJ whole genome shotgun (WGS) entry which is preliminary data.</text>
</comment>
<name>A0A923EB80_CLOTT</name>
<dbReference type="EMBL" id="JAAZWO010000005">
    <property type="protein sequence ID" value="MBC2397220.1"/>
    <property type="molecule type" value="Genomic_DNA"/>
</dbReference>
<dbReference type="InterPro" id="IPR005077">
    <property type="entry name" value="Peptidase_C11"/>
</dbReference>
<keyword evidence="2" id="KW-1185">Reference proteome</keyword>
<accession>A0A923EB80</accession>
<proteinExistence type="predicted"/>
<dbReference type="Proteomes" id="UP000563151">
    <property type="component" value="Unassembled WGS sequence"/>
</dbReference>
<gene>
    <name evidence="1" type="ORF">HGG79_05415</name>
</gene>
<reference evidence="1 2" key="1">
    <citation type="submission" date="2020-04" db="EMBL/GenBank/DDBJ databases">
        <title>Genomic insights into acetone-butanol-ethanol (ABE) fermentation by sequencing solventogenic clostridia strains.</title>
        <authorList>
            <person name="Brown S."/>
        </authorList>
    </citation>
    <scope>NUCLEOTIDE SEQUENCE [LARGE SCALE GENOMIC DNA]</scope>
    <source>
        <strain evidence="1 2">DJ011</strain>
    </source>
</reference>
<evidence type="ECO:0000313" key="1">
    <source>
        <dbReference type="EMBL" id="MBC2397220.1"/>
    </source>
</evidence>
<dbReference type="RefSeq" id="WP_051593073.1">
    <property type="nucleotide sequence ID" value="NZ_JAAZWO010000005.1"/>
</dbReference>
<dbReference type="Pfam" id="PF03415">
    <property type="entry name" value="Peptidase_C11"/>
    <property type="match status" value="1"/>
</dbReference>
<dbReference type="PANTHER" id="PTHR37835:SF1">
    <property type="entry name" value="ALPHA-CLOSTRIPAIN"/>
    <property type="match status" value="1"/>
</dbReference>
<protein>
    <submittedName>
        <fullName evidence="1">Clostripain</fullName>
    </submittedName>
</protein>